<dbReference type="AlphaFoldDB" id="M5TRY7"/>
<comment type="caution">
    <text evidence="1">The sequence shown here is derived from an EMBL/GenBank/DDBJ whole genome shotgun (WGS) entry which is preliminary data.</text>
</comment>
<dbReference type="PATRIC" id="fig|1263870.3.peg.6987"/>
<evidence type="ECO:0000313" key="2">
    <source>
        <dbReference type="Proteomes" id="UP000011885"/>
    </source>
</evidence>
<organism evidence="1 2">
    <name type="scientific">Rhodopirellula sallentina SM41</name>
    <dbReference type="NCBI Taxonomy" id="1263870"/>
    <lineage>
        <taxon>Bacteria</taxon>
        <taxon>Pseudomonadati</taxon>
        <taxon>Planctomycetota</taxon>
        <taxon>Planctomycetia</taxon>
        <taxon>Pirellulales</taxon>
        <taxon>Pirellulaceae</taxon>
        <taxon>Rhodopirellula</taxon>
    </lineage>
</organism>
<evidence type="ECO:0000313" key="1">
    <source>
        <dbReference type="EMBL" id="EMI51952.1"/>
    </source>
</evidence>
<reference evidence="1 2" key="1">
    <citation type="journal article" date="2013" name="Mar. Genomics">
        <title>Expression of sulfatases in Rhodopirellula baltica and the diversity of sulfatases in the genus Rhodopirellula.</title>
        <authorList>
            <person name="Wegner C.E."/>
            <person name="Richter-Heitmann T."/>
            <person name="Klindworth A."/>
            <person name="Klockow C."/>
            <person name="Richter M."/>
            <person name="Achstetter T."/>
            <person name="Glockner F.O."/>
            <person name="Harder J."/>
        </authorList>
    </citation>
    <scope>NUCLEOTIDE SEQUENCE [LARGE SCALE GENOMIC DNA]</scope>
    <source>
        <strain evidence="1 2">SM41</strain>
    </source>
</reference>
<proteinExistence type="predicted"/>
<sequence length="51" mass="5455">MGNGPAERPASTHGRTQNKIQAAKAIGDAVHRNQSAMRRMTYPMFGAANVS</sequence>
<keyword evidence="2" id="KW-1185">Reference proteome</keyword>
<dbReference type="EMBL" id="ANOH01000462">
    <property type="protein sequence ID" value="EMI51952.1"/>
    <property type="molecule type" value="Genomic_DNA"/>
</dbReference>
<accession>M5TRY7</accession>
<name>M5TRY7_9BACT</name>
<protein>
    <submittedName>
        <fullName evidence="1">Uncharacterized protein</fullName>
    </submittedName>
</protein>
<dbReference type="Proteomes" id="UP000011885">
    <property type="component" value="Unassembled WGS sequence"/>
</dbReference>
<gene>
    <name evidence="1" type="ORF">RSSM_06585</name>
</gene>